<dbReference type="PANTHER" id="PTHR46390">
    <property type="entry name" value="MANNOSE-1-PHOSPHATE GUANYLYLTRANSFERASE"/>
    <property type="match status" value="1"/>
</dbReference>
<name>Q44119_SYNP6</name>
<dbReference type="GO" id="GO:0009298">
    <property type="term" value="P:GDP-mannose biosynthetic process"/>
    <property type="evidence" value="ECO:0007669"/>
    <property type="project" value="TreeGrafter"/>
</dbReference>
<sequence>MVSSSIGLRQCCPGSQRARGLPGADYAGQSAMKVGDRDQRPWGQFEILAQGSGYQVKRLEVLPGQQLSLQRHQQRQEHWLVVQGLARVQLGDRQFSLRVGQSLDIAIGEWHRLQNPGDELLALIEVQMGAYLGEDDIERRADDYGRCPTS</sequence>
<dbReference type="PANTHER" id="PTHR46390:SF1">
    <property type="entry name" value="MANNOSE-1-PHOSPHATE GUANYLYLTRANSFERASE"/>
    <property type="match status" value="1"/>
</dbReference>
<evidence type="ECO:0000259" key="1">
    <source>
        <dbReference type="Pfam" id="PF01050"/>
    </source>
</evidence>
<dbReference type="InterPro" id="IPR001538">
    <property type="entry name" value="Man6P_isomerase-2_C"/>
</dbReference>
<evidence type="ECO:0000313" key="2">
    <source>
        <dbReference type="EMBL" id="CAA35492.1"/>
    </source>
</evidence>
<feature type="domain" description="Mannose-6-phosphate isomerase type II C-terminal" evidence="1">
    <location>
        <begin position="29"/>
        <end position="140"/>
    </location>
</feature>
<dbReference type="SUPFAM" id="SSF51182">
    <property type="entry name" value="RmlC-like cupins"/>
    <property type="match status" value="1"/>
</dbReference>
<dbReference type="InterPro" id="IPR051161">
    <property type="entry name" value="Mannose-6P_isomerase_type2"/>
</dbReference>
<accession>Q44119</accession>
<dbReference type="Pfam" id="PF01050">
    <property type="entry name" value="MannoseP_isomer"/>
    <property type="match status" value="1"/>
</dbReference>
<dbReference type="GO" id="GO:0005976">
    <property type="term" value="P:polysaccharide metabolic process"/>
    <property type="evidence" value="ECO:0007669"/>
    <property type="project" value="InterPro"/>
</dbReference>
<dbReference type="AlphaFoldDB" id="Q44119"/>
<proteinExistence type="predicted"/>
<dbReference type="CDD" id="cd02213">
    <property type="entry name" value="cupin_PMI_typeII_C"/>
    <property type="match status" value="1"/>
</dbReference>
<dbReference type="GO" id="GO:0004475">
    <property type="term" value="F:mannose-1-phosphate guanylyltransferase (GTP) activity"/>
    <property type="evidence" value="ECO:0007669"/>
    <property type="project" value="TreeGrafter"/>
</dbReference>
<reference evidence="2" key="1">
    <citation type="journal article" date="1989" name="Mol. Gen. Genet.">
        <title>Genes for the ribosomal proteins S12 and S7 and elongation factors EF-G and EF-Tu of the cyanobacterium, Anacystis nidulans: structural homology between 16S rRNA and S7 mRNA.</title>
        <authorList>
            <person name="Meng B.-Y."/>
            <person name="Shinozaki K."/>
            <person name="Sugiura M."/>
        </authorList>
    </citation>
    <scope>NUCLEOTIDE SEQUENCE</scope>
</reference>
<organism evidence="2">
    <name type="scientific">Synechococcus sp. (strain ATCC 27144 / PCC 6301 / SAUG 1402/1)</name>
    <name type="common">Anacystis nidulans</name>
    <dbReference type="NCBI Taxonomy" id="269084"/>
    <lineage>
        <taxon>Bacteria</taxon>
        <taxon>Bacillati</taxon>
        <taxon>Cyanobacteriota</taxon>
        <taxon>Cyanophyceae</taxon>
        <taxon>Synechococcales</taxon>
        <taxon>Synechococcaceae</taxon>
        <taxon>Synechococcus</taxon>
    </lineage>
</organism>
<dbReference type="Gene3D" id="2.60.120.10">
    <property type="entry name" value="Jelly Rolls"/>
    <property type="match status" value="1"/>
</dbReference>
<gene>
    <name evidence="2" type="primary">orf150</name>
</gene>
<protein>
    <submittedName>
        <fullName evidence="2">Orf150 protein</fullName>
    </submittedName>
</protein>
<dbReference type="InterPro" id="IPR011051">
    <property type="entry name" value="RmlC_Cupin_sf"/>
</dbReference>
<dbReference type="EMBL" id="X17442">
    <property type="protein sequence ID" value="CAA35492.1"/>
    <property type="molecule type" value="Genomic_DNA"/>
</dbReference>
<dbReference type="InterPro" id="IPR014710">
    <property type="entry name" value="RmlC-like_jellyroll"/>
</dbReference>